<evidence type="ECO:0000256" key="4">
    <source>
        <dbReference type="ARBA" id="ARBA00023172"/>
    </source>
</evidence>
<evidence type="ECO:0000256" key="2">
    <source>
        <dbReference type="ARBA" id="ARBA00022908"/>
    </source>
</evidence>
<accession>A0A086YAP3</accession>
<dbReference type="SMART" id="SM00857">
    <property type="entry name" value="Resolvase"/>
    <property type="match status" value="1"/>
</dbReference>
<dbReference type="PROSITE" id="PS00398">
    <property type="entry name" value="RECOMBINASES_2"/>
    <property type="match status" value="1"/>
</dbReference>
<keyword evidence="3" id="KW-0238">DNA-binding</keyword>
<dbReference type="eggNOG" id="COG1961">
    <property type="taxonomic scope" value="Bacteria"/>
</dbReference>
<organism evidence="5 6">
    <name type="scientific">Haematobacter massiliensis</name>
    <dbReference type="NCBI Taxonomy" id="195105"/>
    <lineage>
        <taxon>Bacteria</taxon>
        <taxon>Pseudomonadati</taxon>
        <taxon>Pseudomonadota</taxon>
        <taxon>Alphaproteobacteria</taxon>
        <taxon>Rhodobacterales</taxon>
        <taxon>Paracoccaceae</taxon>
        <taxon>Haematobacter</taxon>
    </lineage>
</organism>
<sequence>MSKTILYARVSTADQTLDHQRTQAEKAGFTIDEVVADHGVSGVSKLLQERAEGRRLFDMLRRGDVLVVRWVDRLGRNYADVTDTIRDLMRRGVIIKTVINSMTFDGATADPVQQAVRDALIGFMAATAQAQAEATKEAQKAGIAAARDREPQKYPGRAPSYDRGQLAVVRDMLAQGAGASAIAKASGLTRPTVQRIAKDLVAAEAVLVKWEMRGRVGA</sequence>
<comment type="caution">
    <text evidence="5">The sequence shown here is derived from an EMBL/GenBank/DDBJ whole genome shotgun (WGS) entry which is preliminary data.</text>
</comment>
<evidence type="ECO:0000256" key="1">
    <source>
        <dbReference type="ARBA" id="ARBA00009913"/>
    </source>
</evidence>
<dbReference type="RefSeq" id="WP_035707799.1">
    <property type="nucleotide sequence ID" value="NZ_CAMIFG010000003.1"/>
</dbReference>
<dbReference type="GO" id="GO:0000150">
    <property type="term" value="F:DNA strand exchange activity"/>
    <property type="evidence" value="ECO:0007669"/>
    <property type="project" value="InterPro"/>
</dbReference>
<dbReference type="EMBL" id="JGYG01000002">
    <property type="protein sequence ID" value="KFI31343.1"/>
    <property type="molecule type" value="Genomic_DNA"/>
</dbReference>
<dbReference type="Pfam" id="PF00239">
    <property type="entry name" value="Resolvase"/>
    <property type="match status" value="1"/>
</dbReference>
<protein>
    <submittedName>
        <fullName evidence="5">Recombinase</fullName>
    </submittedName>
</protein>
<dbReference type="PROSITE" id="PS00397">
    <property type="entry name" value="RECOMBINASES_1"/>
    <property type="match status" value="1"/>
</dbReference>
<dbReference type="Proteomes" id="UP000028826">
    <property type="component" value="Unassembled WGS sequence"/>
</dbReference>
<dbReference type="Gene3D" id="1.10.10.60">
    <property type="entry name" value="Homeodomain-like"/>
    <property type="match status" value="1"/>
</dbReference>
<dbReference type="STRING" id="195105.CN97_10030"/>
<dbReference type="PANTHER" id="PTHR30461:SF26">
    <property type="entry name" value="RESOLVASE HOMOLOG YNEB"/>
    <property type="match status" value="1"/>
</dbReference>
<name>A0A086YAP3_9RHOB</name>
<proteinExistence type="inferred from homology"/>
<keyword evidence="4" id="KW-0233">DNA recombination</keyword>
<dbReference type="InterPro" id="IPR036162">
    <property type="entry name" value="Resolvase-like_N_sf"/>
</dbReference>
<dbReference type="InterPro" id="IPR006120">
    <property type="entry name" value="Resolvase_HTH_dom"/>
</dbReference>
<dbReference type="InterPro" id="IPR006118">
    <property type="entry name" value="Recombinase_CS"/>
</dbReference>
<gene>
    <name evidence="5" type="ORF">CN97_10030</name>
</gene>
<dbReference type="PROSITE" id="PS51736">
    <property type="entry name" value="RECOMBINASES_3"/>
    <property type="match status" value="1"/>
</dbReference>
<reference evidence="5 6" key="1">
    <citation type="submission" date="2014-03" db="EMBL/GenBank/DDBJ databases">
        <title>Genome of Haematobacter massiliensis CCUG 47968.</title>
        <authorList>
            <person name="Wang D."/>
            <person name="Wang G."/>
        </authorList>
    </citation>
    <scope>NUCLEOTIDE SEQUENCE [LARGE SCALE GENOMIC DNA]</scope>
    <source>
        <strain evidence="5 6">CCUG 47968</strain>
    </source>
</reference>
<dbReference type="InterPro" id="IPR050639">
    <property type="entry name" value="SSR_resolvase"/>
</dbReference>
<keyword evidence="2" id="KW-0229">DNA integration</keyword>
<dbReference type="GO" id="GO:0015074">
    <property type="term" value="P:DNA integration"/>
    <property type="evidence" value="ECO:0007669"/>
    <property type="project" value="UniProtKB-KW"/>
</dbReference>
<dbReference type="CDD" id="cd03768">
    <property type="entry name" value="SR_ResInv"/>
    <property type="match status" value="1"/>
</dbReference>
<dbReference type="Pfam" id="PF02796">
    <property type="entry name" value="HTH_7"/>
    <property type="match status" value="1"/>
</dbReference>
<dbReference type="OrthoDB" id="2290206at2"/>
<dbReference type="AlphaFoldDB" id="A0A086YAP3"/>
<dbReference type="InterPro" id="IPR006119">
    <property type="entry name" value="Resolv_N"/>
</dbReference>
<dbReference type="PANTHER" id="PTHR30461">
    <property type="entry name" value="DNA-INVERTASE FROM LAMBDOID PROPHAGE"/>
    <property type="match status" value="1"/>
</dbReference>
<dbReference type="SUPFAM" id="SSF53041">
    <property type="entry name" value="Resolvase-like"/>
    <property type="match status" value="1"/>
</dbReference>
<comment type="similarity">
    <text evidence="1">Belongs to the site-specific recombinase resolvase family.</text>
</comment>
<evidence type="ECO:0000313" key="5">
    <source>
        <dbReference type="EMBL" id="KFI31343.1"/>
    </source>
</evidence>
<dbReference type="Gene3D" id="3.40.50.1390">
    <property type="entry name" value="Resolvase, N-terminal catalytic domain"/>
    <property type="match status" value="1"/>
</dbReference>
<keyword evidence="6" id="KW-1185">Reference proteome</keyword>
<evidence type="ECO:0000313" key="6">
    <source>
        <dbReference type="Proteomes" id="UP000028826"/>
    </source>
</evidence>
<evidence type="ECO:0000256" key="3">
    <source>
        <dbReference type="ARBA" id="ARBA00023125"/>
    </source>
</evidence>
<dbReference type="GO" id="GO:0003677">
    <property type="term" value="F:DNA binding"/>
    <property type="evidence" value="ECO:0007669"/>
    <property type="project" value="UniProtKB-KW"/>
</dbReference>